<keyword evidence="1" id="KW-0560">Oxidoreductase</keyword>
<evidence type="ECO:0000256" key="1">
    <source>
        <dbReference type="ARBA" id="ARBA00023002"/>
    </source>
</evidence>
<dbReference type="PANTHER" id="PTHR43625:SF77">
    <property type="entry name" value="ALDO-KETO REDUCTASE"/>
    <property type="match status" value="1"/>
</dbReference>
<dbReference type="GO" id="GO:0005737">
    <property type="term" value="C:cytoplasm"/>
    <property type="evidence" value="ECO:0007669"/>
    <property type="project" value="TreeGrafter"/>
</dbReference>
<dbReference type="Pfam" id="PF00248">
    <property type="entry name" value="Aldo_ket_red"/>
    <property type="match status" value="1"/>
</dbReference>
<dbReference type="PANTHER" id="PTHR43625">
    <property type="entry name" value="AFLATOXIN B1 ALDEHYDE REDUCTASE"/>
    <property type="match status" value="1"/>
</dbReference>
<organism evidence="3 4">
    <name type="scientific">Spiroplasma tabanidicola</name>
    <dbReference type="NCBI Taxonomy" id="324079"/>
    <lineage>
        <taxon>Bacteria</taxon>
        <taxon>Bacillati</taxon>
        <taxon>Mycoplasmatota</taxon>
        <taxon>Mollicutes</taxon>
        <taxon>Entomoplasmatales</taxon>
        <taxon>Spiroplasmataceae</taxon>
        <taxon>Spiroplasma</taxon>
    </lineage>
</organism>
<evidence type="ECO:0000313" key="3">
    <source>
        <dbReference type="EMBL" id="QGS52028.1"/>
    </source>
</evidence>
<dbReference type="OrthoDB" id="9804790at2"/>
<dbReference type="InterPro" id="IPR050791">
    <property type="entry name" value="Aldo-Keto_reductase"/>
</dbReference>
<evidence type="ECO:0000313" key="4">
    <source>
        <dbReference type="Proteomes" id="UP000424468"/>
    </source>
</evidence>
<dbReference type="Proteomes" id="UP000424468">
    <property type="component" value="Chromosome"/>
</dbReference>
<sequence length="329" mass="37577">MKTRKLGNKLEVSAIGLGVMGFSLSFPPFPSREEAIKFLREAKKRGITFFDTAEIYGPFENEEIVGEAFKDCRDEVIIATKFGFKYDGNKVVGIDSSRENILRAVEGCLKRLQTNYIDIFYQHRVDQNVPIEEVAQVMKELKEQGKIRYWGLSEASASTIRRAHKVFPVLVVQSEYSMFWREPEKKILPTLEELGIGFVPFSPLGKGFLTGSIKPGQVFEEGDFRNTIPRFNNPEYLEANMRLVEYVKEIAQQKNTTPAAIAIGWLLNQKDFIVPIPGTRNLQRLDQNISGVDVVFSQEELNEIKKHLDNIEILGHRYSDVHEKAIDKD</sequence>
<dbReference type="KEGG" id="stab:STABA_v1c06670"/>
<dbReference type="EMBL" id="CP046276">
    <property type="protein sequence ID" value="QGS52028.1"/>
    <property type="molecule type" value="Genomic_DNA"/>
</dbReference>
<dbReference type="InterPro" id="IPR036812">
    <property type="entry name" value="NAD(P)_OxRdtase_dom_sf"/>
</dbReference>
<dbReference type="SUPFAM" id="SSF51430">
    <property type="entry name" value="NAD(P)-linked oxidoreductase"/>
    <property type="match status" value="1"/>
</dbReference>
<feature type="domain" description="NADP-dependent oxidoreductase" evidence="2">
    <location>
        <begin position="15"/>
        <end position="308"/>
    </location>
</feature>
<dbReference type="InterPro" id="IPR023210">
    <property type="entry name" value="NADP_OxRdtase_dom"/>
</dbReference>
<dbReference type="Gene3D" id="3.20.20.100">
    <property type="entry name" value="NADP-dependent oxidoreductase domain"/>
    <property type="match status" value="1"/>
</dbReference>
<evidence type="ECO:0000259" key="2">
    <source>
        <dbReference type="Pfam" id="PF00248"/>
    </source>
</evidence>
<dbReference type="GO" id="GO:0016491">
    <property type="term" value="F:oxidoreductase activity"/>
    <property type="evidence" value="ECO:0007669"/>
    <property type="project" value="UniProtKB-KW"/>
</dbReference>
<proteinExistence type="predicted"/>
<reference evidence="3 4" key="1">
    <citation type="submission" date="2019-11" db="EMBL/GenBank/DDBJ databases">
        <title>Complete genome sequence of Spiroplasma tabanidicola TAUS-1 (DSM 22603).</title>
        <authorList>
            <person name="Huang C.-T."/>
            <person name="Lin Y.-C."/>
            <person name="Kuo C.-H."/>
        </authorList>
    </citation>
    <scope>NUCLEOTIDE SEQUENCE [LARGE SCALE GENOMIC DNA]</scope>
    <source>
        <strain evidence="3 4">TAUS-1</strain>
    </source>
</reference>
<protein>
    <submittedName>
        <fullName evidence="3">Aldo/keto reductase</fullName>
    </submittedName>
</protein>
<dbReference type="RefSeq" id="WP_156006576.1">
    <property type="nucleotide sequence ID" value="NZ_CP046276.1"/>
</dbReference>
<dbReference type="AlphaFoldDB" id="A0A6I6CCL4"/>
<accession>A0A6I6CCL4</accession>
<name>A0A6I6CCL4_9MOLU</name>
<keyword evidence="4" id="KW-1185">Reference proteome</keyword>
<gene>
    <name evidence="3" type="ORF">STABA_v1c06670</name>
</gene>
<dbReference type="CDD" id="cd19078">
    <property type="entry name" value="AKR_AKR13C1_2"/>
    <property type="match status" value="1"/>
</dbReference>